<dbReference type="Gene3D" id="3.40.50.150">
    <property type="entry name" value="Vaccinia Virus protein VP39"/>
    <property type="match status" value="1"/>
</dbReference>
<dbReference type="OrthoDB" id="9791837at2"/>
<dbReference type="InterPro" id="IPR041698">
    <property type="entry name" value="Methyltransf_25"/>
</dbReference>
<reference evidence="2 3" key="1">
    <citation type="submission" date="2019-03" db="EMBL/GenBank/DDBJ databases">
        <title>Genomic Encyclopedia of Type Strains, Phase III (KMG-III): the genomes of soil and plant-associated and newly described type strains.</title>
        <authorList>
            <person name="Whitman W."/>
        </authorList>
    </citation>
    <scope>NUCLEOTIDE SEQUENCE [LARGE SCALE GENOMIC DNA]</scope>
    <source>
        <strain evidence="2 3">CGMCC 1.7660</strain>
    </source>
</reference>
<dbReference type="RefSeq" id="WP_133614053.1">
    <property type="nucleotide sequence ID" value="NZ_SNYW01000009.1"/>
</dbReference>
<feature type="domain" description="Methyltransferase" evidence="1">
    <location>
        <begin position="55"/>
        <end position="156"/>
    </location>
</feature>
<keyword evidence="3" id="KW-1185">Reference proteome</keyword>
<dbReference type="Pfam" id="PF13649">
    <property type="entry name" value="Methyltransf_25"/>
    <property type="match status" value="1"/>
</dbReference>
<dbReference type="GO" id="GO:0008168">
    <property type="term" value="F:methyltransferase activity"/>
    <property type="evidence" value="ECO:0007669"/>
    <property type="project" value="UniProtKB-KW"/>
</dbReference>
<dbReference type="InterPro" id="IPR029063">
    <property type="entry name" value="SAM-dependent_MTases_sf"/>
</dbReference>
<keyword evidence="2" id="KW-0808">Transferase</keyword>
<dbReference type="SUPFAM" id="SSF53335">
    <property type="entry name" value="S-adenosyl-L-methionine-dependent methyltransferases"/>
    <property type="match status" value="1"/>
</dbReference>
<name>A0A4V3DEI4_9PROT</name>
<evidence type="ECO:0000313" key="3">
    <source>
        <dbReference type="Proteomes" id="UP000295783"/>
    </source>
</evidence>
<evidence type="ECO:0000259" key="1">
    <source>
        <dbReference type="Pfam" id="PF13649"/>
    </source>
</evidence>
<accession>A0A4V3DEI4</accession>
<dbReference type="GO" id="GO:0032259">
    <property type="term" value="P:methylation"/>
    <property type="evidence" value="ECO:0007669"/>
    <property type="project" value="UniProtKB-KW"/>
</dbReference>
<sequence length="273" mass="29826">MELGEIKAHWQNWAKAGTGIAATTKTPTVKALEIDALSRAVSRFGLPPASDLRGLEVACGNGINSVSLLKRHPNLSIDGFDYVEDMVASARAVAEEAGVGGRSRFFVGDMRQIGEMPELDGGYHLIFTDRAIINLNEWPLQRDALTGIAQRLLPGGLLLVIENFNAVYDQQNEARNWLGMPRRTVAEFNLFLDDDIFMSHMRSLGLALLGVEDFGSLHDIVLYLLVPAINGGVVDYAHPLVEKATELSLAAYAHGHGGFGQLGQNRLYAFRKP</sequence>
<dbReference type="Proteomes" id="UP000295783">
    <property type="component" value="Unassembled WGS sequence"/>
</dbReference>
<gene>
    <name evidence="2" type="ORF">A8950_2569</name>
</gene>
<proteinExistence type="predicted"/>
<organism evidence="2 3">
    <name type="scientific">Dongia mobilis</name>
    <dbReference type="NCBI Taxonomy" id="578943"/>
    <lineage>
        <taxon>Bacteria</taxon>
        <taxon>Pseudomonadati</taxon>
        <taxon>Pseudomonadota</taxon>
        <taxon>Alphaproteobacteria</taxon>
        <taxon>Rhodospirillales</taxon>
        <taxon>Dongiaceae</taxon>
        <taxon>Dongia</taxon>
    </lineage>
</organism>
<dbReference type="CDD" id="cd02440">
    <property type="entry name" value="AdoMet_MTases"/>
    <property type="match status" value="1"/>
</dbReference>
<keyword evidence="2" id="KW-0489">Methyltransferase</keyword>
<evidence type="ECO:0000313" key="2">
    <source>
        <dbReference type="EMBL" id="TDQ81501.1"/>
    </source>
</evidence>
<comment type="caution">
    <text evidence="2">The sequence shown here is derived from an EMBL/GenBank/DDBJ whole genome shotgun (WGS) entry which is preliminary data.</text>
</comment>
<dbReference type="EMBL" id="SNYW01000009">
    <property type="protein sequence ID" value="TDQ81501.1"/>
    <property type="molecule type" value="Genomic_DNA"/>
</dbReference>
<dbReference type="AlphaFoldDB" id="A0A4V3DEI4"/>
<protein>
    <submittedName>
        <fullName evidence="2">Methyltransferase family protein</fullName>
    </submittedName>
</protein>